<reference evidence="2 3" key="1">
    <citation type="journal article" date="2020" name="G3 (Bethesda)">
        <title>Improved Reference Genome for Cyclotella cryptica CCMP332, a Model for Cell Wall Morphogenesis, Salinity Adaptation, and Lipid Production in Diatoms (Bacillariophyta).</title>
        <authorList>
            <person name="Roberts W.R."/>
            <person name="Downey K.M."/>
            <person name="Ruck E.C."/>
            <person name="Traller J.C."/>
            <person name="Alverson A.J."/>
        </authorList>
    </citation>
    <scope>NUCLEOTIDE SEQUENCE [LARGE SCALE GENOMIC DNA]</scope>
    <source>
        <strain evidence="2 3">CCMP332</strain>
    </source>
</reference>
<feature type="compositionally biased region" description="Basic and acidic residues" evidence="1">
    <location>
        <begin position="130"/>
        <end position="164"/>
    </location>
</feature>
<sequence>MNGTGMPQEQHEGEVDGQSITDDQDGRLTPRIREFDGMWRSAATVLLVIESRHSGEPCIYAHLNRNSRNSCNEINPEEPQRRSKALLHKTLDPSMGADECKADRIVENAQTKSVEEAEEHVHSDVCVGKTDNRETKMREHAEENHPSKEDASHLSHAGCDDTDNHFLQSKPRIREKPSLNKHSSDSQNCPEGDCVKEPTVDKNRTNPLESIPGSPELDESLVDILDFQSEGYNLKRPINFDLDQYPSEMKKRKALLSPPDPRPFFGCTWCGPCVKPDKRYLIQIKGDVCPACKYFLDKGWERIYLESSSKITFKGPGEQRMGSVRDFLKKSTQILSQKLGEGLSTFHSDHANITGTEKRVQTTTDHDLRVVHKKSAQGAKKSPRKKLAPDRLTVIEKKRPAKETVRQKKQDSEKLLADEIPIPVWANSSMKKRKMWVCAADPRPIFGCEWCGPSMQRDYPSIEGNICDTCQIFAAGMTRYYSKSARKCYFYDKNGKIRYESTLQYLKGTTNFLSDQPKDGPETNDEGLREEQIVIPDWAMKCIEARKKYVSAPDRRPTFGCTWCGPRMKEEYIAPTLMGSNVCPTCKLCQGLGWKLKSYDTSKHFMNKKGEQLSGVKLYLIATTPIVCKKMKGMSKSDLRALIPKYSPPSTSVARQTSKRIISSVAIEDSRLPVKRGNDAIEPSQSPPKVACIELPTVVQLLQEEKGLMGVLQSDVFRVFNIHFGSNQSIAAKIMLCLGKGQIPSCVLSETPFTQDSSTPETKSTQFIGVVRVGNATNAETKYGVAMPQFHVDCKELQESSITYKNKDYIIPRETKVNGQILLVRDDIEDEKIAGQFFAFMYRILYGSSMACSVVADCNMQKPDEAQFSEPTTTIQPRARRSAIDS</sequence>
<feature type="region of interest" description="Disordered" evidence="1">
    <location>
        <begin position="348"/>
        <end position="390"/>
    </location>
</feature>
<evidence type="ECO:0000313" key="2">
    <source>
        <dbReference type="EMBL" id="KAL3796975.1"/>
    </source>
</evidence>
<feature type="compositionally biased region" description="Basic residues" evidence="1">
    <location>
        <begin position="371"/>
        <end position="386"/>
    </location>
</feature>
<dbReference type="EMBL" id="JABMIG020000058">
    <property type="protein sequence ID" value="KAL3796975.1"/>
    <property type="molecule type" value="Genomic_DNA"/>
</dbReference>
<feature type="region of interest" description="Disordered" evidence="1">
    <location>
        <begin position="1"/>
        <end position="26"/>
    </location>
</feature>
<proteinExistence type="predicted"/>
<dbReference type="AlphaFoldDB" id="A0ABD3QA44"/>
<feature type="compositionally biased region" description="Basic and acidic residues" evidence="1">
    <location>
        <begin position="172"/>
        <end position="184"/>
    </location>
</feature>
<dbReference type="Proteomes" id="UP001516023">
    <property type="component" value="Unassembled WGS sequence"/>
</dbReference>
<protein>
    <submittedName>
        <fullName evidence="2">Uncharacterized protein</fullName>
    </submittedName>
</protein>
<evidence type="ECO:0000313" key="3">
    <source>
        <dbReference type="Proteomes" id="UP001516023"/>
    </source>
</evidence>
<feature type="region of interest" description="Disordered" evidence="1">
    <location>
        <begin position="113"/>
        <end position="215"/>
    </location>
</feature>
<comment type="caution">
    <text evidence="2">The sequence shown here is derived from an EMBL/GenBank/DDBJ whole genome shotgun (WGS) entry which is preliminary data.</text>
</comment>
<accession>A0ABD3QA44</accession>
<evidence type="ECO:0000256" key="1">
    <source>
        <dbReference type="SAM" id="MobiDB-lite"/>
    </source>
</evidence>
<name>A0ABD3QA44_9STRA</name>
<feature type="region of interest" description="Disordered" evidence="1">
    <location>
        <begin position="866"/>
        <end position="886"/>
    </location>
</feature>
<gene>
    <name evidence="2" type="ORF">HJC23_000728</name>
</gene>
<feature type="compositionally biased region" description="Basic and acidic residues" evidence="1">
    <location>
        <begin position="193"/>
        <end position="204"/>
    </location>
</feature>
<feature type="compositionally biased region" description="Basic and acidic residues" evidence="1">
    <location>
        <begin position="113"/>
        <end position="123"/>
    </location>
</feature>
<organism evidence="2 3">
    <name type="scientific">Cyclotella cryptica</name>
    <dbReference type="NCBI Taxonomy" id="29204"/>
    <lineage>
        <taxon>Eukaryota</taxon>
        <taxon>Sar</taxon>
        <taxon>Stramenopiles</taxon>
        <taxon>Ochrophyta</taxon>
        <taxon>Bacillariophyta</taxon>
        <taxon>Coscinodiscophyceae</taxon>
        <taxon>Thalassiosirophycidae</taxon>
        <taxon>Stephanodiscales</taxon>
        <taxon>Stephanodiscaceae</taxon>
        <taxon>Cyclotella</taxon>
    </lineage>
</organism>
<feature type="compositionally biased region" description="Basic and acidic residues" evidence="1">
    <location>
        <begin position="356"/>
        <end position="370"/>
    </location>
</feature>
<keyword evidence="3" id="KW-1185">Reference proteome</keyword>